<dbReference type="Gene3D" id="3.40.50.300">
    <property type="entry name" value="P-loop containing nucleotide triphosphate hydrolases"/>
    <property type="match status" value="1"/>
</dbReference>
<dbReference type="PANTHER" id="PTHR43883">
    <property type="entry name" value="SLR0207 PROTEIN"/>
    <property type="match status" value="1"/>
</dbReference>
<dbReference type="InterPro" id="IPR052732">
    <property type="entry name" value="Cell-binding_unc_protein"/>
</dbReference>
<accession>Q0SKP5</accession>
<dbReference type="eggNOG" id="COG2187">
    <property type="taxonomic scope" value="Bacteria"/>
</dbReference>
<dbReference type="SUPFAM" id="SSF52540">
    <property type="entry name" value="P-loop containing nucleoside triphosphate hydrolases"/>
    <property type="match status" value="1"/>
</dbReference>
<dbReference type="Pfam" id="PF13671">
    <property type="entry name" value="AAA_33"/>
    <property type="match status" value="1"/>
</dbReference>
<dbReference type="eggNOG" id="COG0645">
    <property type="taxonomic scope" value="Bacteria"/>
</dbReference>
<evidence type="ECO:0000313" key="2">
    <source>
        <dbReference type="Proteomes" id="UP000008710"/>
    </source>
</evidence>
<dbReference type="HOGENOM" id="CLU_026771_1_1_11"/>
<proteinExistence type="predicted"/>
<protein>
    <recommendedName>
        <fullName evidence="3">AAA family ATPase</fullName>
    </recommendedName>
</protein>
<dbReference type="EMBL" id="CP000431">
    <property type="protein sequence ID" value="ABG91891.1"/>
    <property type="molecule type" value="Genomic_DNA"/>
</dbReference>
<dbReference type="PATRIC" id="fig|101510.16.peg.67"/>
<dbReference type="Proteomes" id="UP000008710">
    <property type="component" value="Chromosome"/>
</dbReference>
<dbReference type="KEGG" id="rha:RHA1_ro00055"/>
<dbReference type="OrthoDB" id="9810277at2"/>
<dbReference type="PANTHER" id="PTHR43883:SF1">
    <property type="entry name" value="GLUCONOKINASE"/>
    <property type="match status" value="1"/>
</dbReference>
<dbReference type="RefSeq" id="WP_011593388.1">
    <property type="nucleotide sequence ID" value="NC_008268.1"/>
</dbReference>
<name>Q0SKP5_RHOJR</name>
<sequence>MSATERTQRCSPPQAVGGLEVSGVETHTAYVVMVGDVVFKAKKPIRTAFADFGTAERRRAACEREVTLNRRLCPDVYLGVAELTDPAGGPTEALVKMRRMPSDRRLARLVGGGGDDTTAQVDAIAAVVARFHAGAEQSAEIDCDATPGAVAARWRANVSEVTSYRCDVLPAADVHEVQARALRYLKGRKRLFEYRVREGRIVDGHGDLLADDIFCLADGPRILDCLDFDDHLRHVDCIDDAACLAMDLEYLGREDLGSRFLDRYCAAARDEPPASLQHHYIAYRAFVRAKVACLRYTQGSRAAGEDARAHCNLALRQLRAGTVRMALVGGLPGTGKSTLSRKLADVTGSVVISSDHVRKELDGLDPHSRQVAGFGEGLYSGTMTDRTYAEVLRRARDHLTAGRSVVLDASWTQSMRRERAALVASCTHSDLVELECRAPRAMAIARIGSRPTGDSDATPAVYDAMAASAAAWPSATAVDTDTAAGDSVQTAERIWHSTSGWRDE</sequence>
<dbReference type="InterPro" id="IPR011009">
    <property type="entry name" value="Kinase-like_dom_sf"/>
</dbReference>
<evidence type="ECO:0008006" key="3">
    <source>
        <dbReference type="Google" id="ProtNLM"/>
    </source>
</evidence>
<gene>
    <name evidence="1" type="ordered locus">RHA1_ro00055</name>
</gene>
<reference evidence="2" key="1">
    <citation type="journal article" date="2006" name="Proc. Natl. Acad. Sci. U.S.A.">
        <title>The complete genome of Rhodococcus sp. RHA1 provides insights into a catabolic powerhouse.</title>
        <authorList>
            <person name="McLeod M.P."/>
            <person name="Warren R.L."/>
            <person name="Hsiao W.W.L."/>
            <person name="Araki N."/>
            <person name="Myhre M."/>
            <person name="Fernandes C."/>
            <person name="Miyazawa D."/>
            <person name="Wong W."/>
            <person name="Lillquist A.L."/>
            <person name="Wang D."/>
            <person name="Dosanjh M."/>
            <person name="Hara H."/>
            <person name="Petrescu A."/>
            <person name="Morin R.D."/>
            <person name="Yang G."/>
            <person name="Stott J.M."/>
            <person name="Schein J.E."/>
            <person name="Shin H."/>
            <person name="Smailus D."/>
            <person name="Siddiqui A.S."/>
            <person name="Marra M.A."/>
            <person name="Jones S.J.M."/>
            <person name="Holt R."/>
            <person name="Brinkman F.S.L."/>
            <person name="Miyauchi K."/>
            <person name="Fukuda M."/>
            <person name="Davies J.E."/>
            <person name="Mohn W.W."/>
            <person name="Eltis L.D."/>
        </authorList>
    </citation>
    <scope>NUCLEOTIDE SEQUENCE [LARGE SCALE GENOMIC DNA]</scope>
    <source>
        <strain evidence="2">RHA1</strain>
    </source>
</reference>
<dbReference type="InterPro" id="IPR027417">
    <property type="entry name" value="P-loop_NTPase"/>
</dbReference>
<evidence type="ECO:0000313" key="1">
    <source>
        <dbReference type="EMBL" id="ABG91891.1"/>
    </source>
</evidence>
<dbReference type="AlphaFoldDB" id="Q0SKP5"/>
<organism evidence="1 2">
    <name type="scientific">Rhodococcus jostii (strain RHA1)</name>
    <dbReference type="NCBI Taxonomy" id="101510"/>
    <lineage>
        <taxon>Bacteria</taxon>
        <taxon>Bacillati</taxon>
        <taxon>Actinomycetota</taxon>
        <taxon>Actinomycetes</taxon>
        <taxon>Mycobacteriales</taxon>
        <taxon>Nocardiaceae</taxon>
        <taxon>Rhodococcus</taxon>
    </lineage>
</organism>
<dbReference type="SUPFAM" id="SSF56112">
    <property type="entry name" value="Protein kinase-like (PK-like)"/>
    <property type="match status" value="1"/>
</dbReference>